<evidence type="ECO:0000313" key="4">
    <source>
        <dbReference type="EMBL" id="MBB6429713.1"/>
    </source>
</evidence>
<keyword evidence="5" id="KW-1185">Reference proteome</keyword>
<accession>A0A7X0H5L8</accession>
<keyword evidence="2" id="KW-0732">Signal</keyword>
<dbReference type="PANTHER" id="PTHR40469:SF2">
    <property type="entry name" value="GALACTOSE-BINDING DOMAIN-LIKE SUPERFAMILY PROTEIN"/>
    <property type="match status" value="1"/>
</dbReference>
<dbReference type="Proteomes" id="UP000541810">
    <property type="component" value="Unassembled WGS sequence"/>
</dbReference>
<dbReference type="InterPro" id="IPR029062">
    <property type="entry name" value="Class_I_gatase-like"/>
</dbReference>
<name>A0A7X0H5L8_9BACT</name>
<dbReference type="AlphaFoldDB" id="A0A7X0H5L8"/>
<sequence>MKPIALLCSAVVLIAGCAVSPSHAEPAPKLKALIIDGQNNHAVWPKSTIMMKQYLEDTGLFEVEVDRTQFTWKAKREQKWLPLAGVGETQDLEQPKPDPDFKPDFSGYDVVISNFGWKAADWPEVTQRSLEDYMENGGGFVSVHAADNSFANWEEYNRMIGLGGWGGRNHKSGPYVYYNLEGELVHDHSPGGAGAHGKQHEFPITIRVPDHPITKDMPSEWLTTKDECYGKLRGPAENMTILATGFDLTLGPDLDRHEPVFMVIDYGEGRIFHTTLGHDTPAFEGVGFIVSFTRGVEWAATGEVTQPIPDDFPTAEKSSRRPFPAIDKLK</sequence>
<dbReference type="PANTHER" id="PTHR40469">
    <property type="entry name" value="SECRETED GLYCOSYL HYDROLASE"/>
    <property type="match status" value="1"/>
</dbReference>
<feature type="chain" id="PRO_5031306025" evidence="2">
    <location>
        <begin position="25"/>
        <end position="330"/>
    </location>
</feature>
<reference evidence="4 5" key="1">
    <citation type="submission" date="2020-08" db="EMBL/GenBank/DDBJ databases">
        <title>Genomic Encyclopedia of Type Strains, Phase IV (KMG-IV): sequencing the most valuable type-strain genomes for metagenomic binning, comparative biology and taxonomic classification.</title>
        <authorList>
            <person name="Goeker M."/>
        </authorList>
    </citation>
    <scope>NUCLEOTIDE SEQUENCE [LARGE SCALE GENOMIC DNA]</scope>
    <source>
        <strain evidence="4 5">DSM 103725</strain>
    </source>
</reference>
<dbReference type="PROSITE" id="PS51257">
    <property type="entry name" value="PROKAR_LIPOPROTEIN"/>
    <property type="match status" value="1"/>
</dbReference>
<organism evidence="4 5">
    <name type="scientific">Algisphaera agarilytica</name>
    <dbReference type="NCBI Taxonomy" id="1385975"/>
    <lineage>
        <taxon>Bacteria</taxon>
        <taxon>Pseudomonadati</taxon>
        <taxon>Planctomycetota</taxon>
        <taxon>Phycisphaerae</taxon>
        <taxon>Phycisphaerales</taxon>
        <taxon>Phycisphaeraceae</taxon>
        <taxon>Algisphaera</taxon>
    </lineage>
</organism>
<dbReference type="EMBL" id="JACHGY010000001">
    <property type="protein sequence ID" value="MBB6429713.1"/>
    <property type="molecule type" value="Genomic_DNA"/>
</dbReference>
<dbReference type="GO" id="GO:0016740">
    <property type="term" value="F:transferase activity"/>
    <property type="evidence" value="ECO:0007669"/>
    <property type="project" value="UniProtKB-KW"/>
</dbReference>
<protein>
    <submittedName>
        <fullName evidence="4">Type 1 glutamine amidotransferase</fullName>
    </submittedName>
</protein>
<dbReference type="Pfam" id="PF06283">
    <property type="entry name" value="ThuA"/>
    <property type="match status" value="1"/>
</dbReference>
<evidence type="ECO:0000256" key="1">
    <source>
        <dbReference type="SAM" id="MobiDB-lite"/>
    </source>
</evidence>
<keyword evidence="4" id="KW-0808">Transferase</keyword>
<gene>
    <name evidence="4" type="ORF">HNQ40_001519</name>
</gene>
<comment type="caution">
    <text evidence="4">The sequence shown here is derived from an EMBL/GenBank/DDBJ whole genome shotgun (WGS) entry which is preliminary data.</text>
</comment>
<dbReference type="Gene3D" id="3.40.50.880">
    <property type="match status" value="1"/>
</dbReference>
<feature type="domain" description="ThuA-like" evidence="3">
    <location>
        <begin position="101"/>
        <end position="299"/>
    </location>
</feature>
<keyword evidence="4" id="KW-0315">Glutamine amidotransferase</keyword>
<feature type="signal peptide" evidence="2">
    <location>
        <begin position="1"/>
        <end position="24"/>
    </location>
</feature>
<dbReference type="RefSeq" id="WP_184677278.1">
    <property type="nucleotide sequence ID" value="NZ_JACHGY010000001.1"/>
</dbReference>
<dbReference type="InterPro" id="IPR029010">
    <property type="entry name" value="ThuA-like"/>
</dbReference>
<dbReference type="SUPFAM" id="SSF52317">
    <property type="entry name" value="Class I glutamine amidotransferase-like"/>
    <property type="match status" value="1"/>
</dbReference>
<proteinExistence type="predicted"/>
<evidence type="ECO:0000313" key="5">
    <source>
        <dbReference type="Proteomes" id="UP000541810"/>
    </source>
</evidence>
<feature type="region of interest" description="Disordered" evidence="1">
    <location>
        <begin position="305"/>
        <end position="330"/>
    </location>
</feature>
<evidence type="ECO:0000259" key="3">
    <source>
        <dbReference type="Pfam" id="PF06283"/>
    </source>
</evidence>
<evidence type="ECO:0000256" key="2">
    <source>
        <dbReference type="SAM" id="SignalP"/>
    </source>
</evidence>